<dbReference type="SMART" id="SM00860">
    <property type="entry name" value="SMI1_KNR4"/>
    <property type="match status" value="1"/>
</dbReference>
<gene>
    <name evidence="2" type="ORF">C5Y83_09370</name>
</gene>
<organism evidence="2 3">
    <name type="scientific">Blastopirellula marina</name>
    <dbReference type="NCBI Taxonomy" id="124"/>
    <lineage>
        <taxon>Bacteria</taxon>
        <taxon>Pseudomonadati</taxon>
        <taxon>Planctomycetota</taxon>
        <taxon>Planctomycetia</taxon>
        <taxon>Pirellulales</taxon>
        <taxon>Pirellulaceae</taxon>
        <taxon>Blastopirellula</taxon>
    </lineage>
</organism>
<dbReference type="SUPFAM" id="SSF160631">
    <property type="entry name" value="SMI1/KNR4-like"/>
    <property type="match status" value="1"/>
</dbReference>
<feature type="domain" description="Knr4/Smi1-like" evidence="1">
    <location>
        <begin position="21"/>
        <end position="144"/>
    </location>
</feature>
<dbReference type="InterPro" id="IPR018958">
    <property type="entry name" value="Knr4/Smi1-like_dom"/>
</dbReference>
<sequence length="153" mass="17353">MSIFEEIEQLLNDLDAFIAGGQPEAMVGAAESKLGVSFPPSFREYLVRWGNISCDDLEYYGLTRNGDFDKGGVPNCVWFTMSKRTTVGLPHSLIVFRNINDEEYLCIDTDQALDNDERKIAIWDNIEREISQTLDVNFADFLLEELTEISDDA</sequence>
<name>A0A2S8FVC1_9BACT</name>
<dbReference type="EMBL" id="PUHY01000006">
    <property type="protein sequence ID" value="PQO36119.1"/>
    <property type="molecule type" value="Genomic_DNA"/>
</dbReference>
<dbReference type="AlphaFoldDB" id="A0A2S8FVC1"/>
<evidence type="ECO:0000259" key="1">
    <source>
        <dbReference type="SMART" id="SM00860"/>
    </source>
</evidence>
<dbReference type="Pfam" id="PF14567">
    <property type="entry name" value="SUKH_5"/>
    <property type="match status" value="1"/>
</dbReference>
<reference evidence="2 3" key="1">
    <citation type="submission" date="2018-02" db="EMBL/GenBank/DDBJ databases">
        <title>Comparative genomes isolates from brazilian mangrove.</title>
        <authorList>
            <person name="Araujo J.E."/>
            <person name="Taketani R.G."/>
            <person name="Silva M.C.P."/>
            <person name="Loureco M.V."/>
            <person name="Andreote F.D."/>
        </authorList>
    </citation>
    <scope>NUCLEOTIDE SEQUENCE [LARGE SCALE GENOMIC DNA]</scope>
    <source>
        <strain evidence="2 3">Hex-1 MGV</strain>
    </source>
</reference>
<dbReference type="Proteomes" id="UP000238322">
    <property type="component" value="Unassembled WGS sequence"/>
</dbReference>
<accession>A0A2S8FVC1</accession>
<dbReference type="Gene3D" id="3.40.1580.10">
    <property type="entry name" value="SMI1/KNR4-like"/>
    <property type="match status" value="1"/>
</dbReference>
<proteinExistence type="predicted"/>
<comment type="caution">
    <text evidence="2">The sequence shown here is derived from an EMBL/GenBank/DDBJ whole genome shotgun (WGS) entry which is preliminary data.</text>
</comment>
<evidence type="ECO:0000313" key="3">
    <source>
        <dbReference type="Proteomes" id="UP000238322"/>
    </source>
</evidence>
<dbReference type="OrthoDB" id="288998at2"/>
<evidence type="ECO:0000313" key="2">
    <source>
        <dbReference type="EMBL" id="PQO36119.1"/>
    </source>
</evidence>
<protein>
    <recommendedName>
        <fullName evidence="1">Knr4/Smi1-like domain-containing protein</fullName>
    </recommendedName>
</protein>
<dbReference type="RefSeq" id="WP_105329408.1">
    <property type="nucleotide sequence ID" value="NZ_PUHY01000006.1"/>
</dbReference>
<dbReference type="InterPro" id="IPR037883">
    <property type="entry name" value="Knr4/Smi1-like_sf"/>
</dbReference>